<evidence type="ECO:0000256" key="1">
    <source>
        <dbReference type="SAM" id="Phobius"/>
    </source>
</evidence>
<dbReference type="EMBL" id="JAAEDA010000017">
    <property type="protein sequence ID" value="MCJ1978241.1"/>
    <property type="molecule type" value="Genomic_DNA"/>
</dbReference>
<dbReference type="Proteomes" id="UP001522462">
    <property type="component" value="Unassembled WGS sequence"/>
</dbReference>
<name>A0A7L4WAX6_9LACT</name>
<keyword evidence="5" id="KW-1185">Reference proteome</keyword>
<keyword evidence="1" id="KW-0472">Membrane</keyword>
<evidence type="ECO:0000313" key="4">
    <source>
        <dbReference type="Proteomes" id="UP000516280"/>
    </source>
</evidence>
<reference evidence="3 4" key="1">
    <citation type="submission" date="2016-09" db="EMBL/GenBank/DDBJ databases">
        <title>Lactic acid bacteria from MAP meat Genome sequencing and assembly.</title>
        <authorList>
            <person name="Behr J."/>
            <person name="Hilgarth M."/>
            <person name="Vogel R.F."/>
        </authorList>
    </citation>
    <scope>NUCLEOTIDE SEQUENCE [LARGE SCALE GENOMIC DNA]</scope>
    <source>
        <strain evidence="3 4">TMW21615</strain>
    </source>
</reference>
<reference evidence="2 5" key="3">
    <citation type="journal article" date="2022" name="Microbiol. Res.">
        <title>Comparative genome analysis, predicted lifestyle and antimicrobial strategies of Lactococcus carnosus and Lactococcus paracarnosus isolated from meat.</title>
        <authorList>
            <person name="Werum V."/>
            <person name="Ehrmann M."/>
            <person name="Vogel R."/>
            <person name="Hilgarth M."/>
        </authorList>
    </citation>
    <scope>NUCLEOTIDE SEQUENCE [LARGE SCALE GENOMIC DNA]</scope>
    <source>
        <strain evidence="2 5">TMW21897</strain>
    </source>
</reference>
<accession>A0A7L4WAX6</accession>
<evidence type="ECO:0000313" key="3">
    <source>
        <dbReference type="EMBL" id="QDJ27357.1"/>
    </source>
</evidence>
<keyword evidence="1" id="KW-1133">Transmembrane helix</keyword>
<feature type="transmembrane region" description="Helical" evidence="1">
    <location>
        <begin position="7"/>
        <end position="26"/>
    </location>
</feature>
<dbReference type="EMBL" id="CP017195">
    <property type="protein sequence ID" value="QDJ27357.1"/>
    <property type="molecule type" value="Genomic_DNA"/>
</dbReference>
<evidence type="ECO:0000313" key="2">
    <source>
        <dbReference type="EMBL" id="MCJ1978241.1"/>
    </source>
</evidence>
<protein>
    <recommendedName>
        <fullName evidence="6">WxL domain-containing protein</fullName>
    </recommendedName>
</protein>
<dbReference type="Proteomes" id="UP000516280">
    <property type="component" value="Chromosome"/>
</dbReference>
<reference evidence="2" key="2">
    <citation type="submission" date="2020-01" db="EMBL/GenBank/DDBJ databases">
        <authorList>
            <person name="Hilgarth M."/>
            <person name="Vogel R.F."/>
        </authorList>
    </citation>
    <scope>NUCLEOTIDE SEQUENCE</scope>
    <source>
        <strain evidence="2">TMW21897</strain>
    </source>
</reference>
<proteinExistence type="predicted"/>
<sequence length="101" mass="11244">MIRIKHLSGIVAIFISLGWISITAYANTPETTVTGEITAGDFSMTPPNEVSFNARLTGKIQKIDLDVIKTTVTDYRGSEDGWQITVNSPNYKKYAKNYQLN</sequence>
<dbReference type="RefSeq" id="WP_109833982.1">
    <property type="nucleotide sequence ID" value="NZ_CP017195.1"/>
</dbReference>
<gene>
    <name evidence="3" type="ORF">BHS01_01700</name>
    <name evidence="2" type="ORF">GYN19_09785</name>
</gene>
<organism evidence="3 4">
    <name type="scientific">Pseudolactococcus paracarnosus</name>
    <dbReference type="NCBI Taxonomy" id="2749962"/>
    <lineage>
        <taxon>Bacteria</taxon>
        <taxon>Bacillati</taxon>
        <taxon>Bacillota</taxon>
        <taxon>Bacilli</taxon>
        <taxon>Lactobacillales</taxon>
        <taxon>Streptococcaceae</taxon>
        <taxon>Pseudolactococcus</taxon>
    </lineage>
</organism>
<dbReference type="AlphaFoldDB" id="A0A7L4WAX6"/>
<evidence type="ECO:0000313" key="5">
    <source>
        <dbReference type="Proteomes" id="UP001522462"/>
    </source>
</evidence>
<keyword evidence="1" id="KW-0812">Transmembrane</keyword>
<evidence type="ECO:0008006" key="6">
    <source>
        <dbReference type="Google" id="ProtNLM"/>
    </source>
</evidence>
<dbReference type="KEGG" id="lpaa:BHS01_01700"/>